<gene>
    <name evidence="1" type="ORF">CEXT_510021</name>
</gene>
<dbReference type="Proteomes" id="UP001054945">
    <property type="component" value="Unassembled WGS sequence"/>
</dbReference>
<sequence>MCPWQMQFSDISAKCDHRATHPSGYHRSNLKRTMHINDRNYKSQDRCGTVIAVSAICYVETMTKGFFSLVMSYKKFEDGLFTCHTITKTCTINSPMQKLFDKEVWNAEAYAKYSGQVVLACFDPDTFSLRRVSLLRSLQTGIIRFPDLECKRSFS</sequence>
<dbReference type="AlphaFoldDB" id="A0AAV4UY41"/>
<keyword evidence="2" id="KW-1185">Reference proteome</keyword>
<evidence type="ECO:0000313" key="2">
    <source>
        <dbReference type="Proteomes" id="UP001054945"/>
    </source>
</evidence>
<protein>
    <submittedName>
        <fullName evidence="1">Uncharacterized protein</fullName>
    </submittedName>
</protein>
<evidence type="ECO:0000313" key="1">
    <source>
        <dbReference type="EMBL" id="GIY62641.1"/>
    </source>
</evidence>
<comment type="caution">
    <text evidence="1">The sequence shown here is derived from an EMBL/GenBank/DDBJ whole genome shotgun (WGS) entry which is preliminary data.</text>
</comment>
<proteinExistence type="predicted"/>
<dbReference type="EMBL" id="BPLR01013644">
    <property type="protein sequence ID" value="GIY62641.1"/>
    <property type="molecule type" value="Genomic_DNA"/>
</dbReference>
<accession>A0AAV4UY41</accession>
<name>A0AAV4UY41_CAEEX</name>
<reference evidence="1 2" key="1">
    <citation type="submission" date="2021-06" db="EMBL/GenBank/DDBJ databases">
        <title>Caerostris extrusa draft genome.</title>
        <authorList>
            <person name="Kono N."/>
            <person name="Arakawa K."/>
        </authorList>
    </citation>
    <scope>NUCLEOTIDE SEQUENCE [LARGE SCALE GENOMIC DNA]</scope>
</reference>
<organism evidence="1 2">
    <name type="scientific">Caerostris extrusa</name>
    <name type="common">Bark spider</name>
    <name type="synonym">Caerostris bankana</name>
    <dbReference type="NCBI Taxonomy" id="172846"/>
    <lineage>
        <taxon>Eukaryota</taxon>
        <taxon>Metazoa</taxon>
        <taxon>Ecdysozoa</taxon>
        <taxon>Arthropoda</taxon>
        <taxon>Chelicerata</taxon>
        <taxon>Arachnida</taxon>
        <taxon>Araneae</taxon>
        <taxon>Araneomorphae</taxon>
        <taxon>Entelegynae</taxon>
        <taxon>Araneoidea</taxon>
        <taxon>Araneidae</taxon>
        <taxon>Caerostris</taxon>
    </lineage>
</organism>